<keyword evidence="4" id="KW-1185">Reference proteome</keyword>
<dbReference type="SMART" id="SM00257">
    <property type="entry name" value="LysM"/>
    <property type="match status" value="1"/>
</dbReference>
<reference evidence="3 4" key="1">
    <citation type="submission" date="2010-05" db="EMBL/GenBank/DDBJ databases">
        <title>Complete sequence of Thermincola sp. JR.</title>
        <authorList>
            <consortium name="US DOE Joint Genome Institute"/>
            <person name="Lucas S."/>
            <person name="Copeland A."/>
            <person name="Lapidus A."/>
            <person name="Cheng J.-F."/>
            <person name="Bruce D."/>
            <person name="Goodwin L."/>
            <person name="Pitluck S."/>
            <person name="Chertkov O."/>
            <person name="Detter J.C."/>
            <person name="Han C."/>
            <person name="Tapia R."/>
            <person name="Land M."/>
            <person name="Hauser L."/>
            <person name="Kyrpides N."/>
            <person name="Mikhailova N."/>
            <person name="Hazen T.C."/>
            <person name="Woyke T."/>
        </authorList>
    </citation>
    <scope>NUCLEOTIDE SEQUENCE [LARGE SCALE GENOMIC DNA]</scope>
    <source>
        <strain evidence="3 4">JR</strain>
    </source>
</reference>
<dbReference type="PANTHER" id="PTHR34700:SF4">
    <property type="entry name" value="PHAGE-LIKE ELEMENT PBSX PROTEIN XKDP"/>
    <property type="match status" value="1"/>
</dbReference>
<dbReference type="eggNOG" id="COG1652">
    <property type="taxonomic scope" value="Bacteria"/>
</dbReference>
<dbReference type="HOGENOM" id="CLU_033411_0_0_9"/>
<dbReference type="PROSITE" id="PS51782">
    <property type="entry name" value="LYSM"/>
    <property type="match status" value="1"/>
</dbReference>
<dbReference type="Gene3D" id="3.40.140.10">
    <property type="entry name" value="Cytidine Deaminase, domain 2"/>
    <property type="match status" value="1"/>
</dbReference>
<dbReference type="InterPro" id="IPR018392">
    <property type="entry name" value="LysM"/>
</dbReference>
<evidence type="ECO:0000313" key="3">
    <source>
        <dbReference type="EMBL" id="ADG82080.1"/>
    </source>
</evidence>
<dbReference type="SUPFAM" id="SSF54106">
    <property type="entry name" value="LysM domain"/>
    <property type="match status" value="1"/>
</dbReference>
<evidence type="ECO:0000313" key="4">
    <source>
        <dbReference type="Proteomes" id="UP000002377"/>
    </source>
</evidence>
<evidence type="ECO:0000256" key="1">
    <source>
        <dbReference type="SAM" id="MobiDB-lite"/>
    </source>
</evidence>
<protein>
    <submittedName>
        <fullName evidence="3">Peptidoglycan-binding lysin domain protein</fullName>
    </submittedName>
</protein>
<dbReference type="AlphaFoldDB" id="D5XEK9"/>
<feature type="compositionally biased region" description="Polar residues" evidence="1">
    <location>
        <begin position="254"/>
        <end position="264"/>
    </location>
</feature>
<gene>
    <name evidence="3" type="ordered locus">TherJR_1216</name>
</gene>
<evidence type="ECO:0000259" key="2">
    <source>
        <dbReference type="PROSITE" id="PS51782"/>
    </source>
</evidence>
<dbReference type="KEGG" id="tjr:TherJR_1216"/>
<dbReference type="CDD" id="cd00118">
    <property type="entry name" value="LysM"/>
    <property type="match status" value="1"/>
</dbReference>
<dbReference type="EMBL" id="CP002028">
    <property type="protein sequence ID" value="ADG82080.1"/>
    <property type="molecule type" value="Genomic_DNA"/>
</dbReference>
<dbReference type="PANTHER" id="PTHR34700">
    <property type="entry name" value="POTASSIUM BINDING PROTEIN KBP"/>
    <property type="match status" value="1"/>
</dbReference>
<dbReference type="RefSeq" id="WP_013120099.1">
    <property type="nucleotide sequence ID" value="NC_014152.1"/>
</dbReference>
<accession>D5XEK9</accession>
<feature type="domain" description="LysM" evidence="2">
    <location>
        <begin position="287"/>
        <end position="334"/>
    </location>
</feature>
<dbReference type="InterPro" id="IPR036779">
    <property type="entry name" value="LysM_dom_sf"/>
</dbReference>
<dbReference type="InterPro" id="IPR052196">
    <property type="entry name" value="Bact_Kbp"/>
</dbReference>
<organism evidence="3 4">
    <name type="scientific">Thermincola potens (strain JR)</name>
    <dbReference type="NCBI Taxonomy" id="635013"/>
    <lineage>
        <taxon>Bacteria</taxon>
        <taxon>Bacillati</taxon>
        <taxon>Bacillota</taxon>
        <taxon>Clostridia</taxon>
        <taxon>Eubacteriales</taxon>
        <taxon>Thermincolaceae</taxon>
        <taxon>Thermincola</taxon>
    </lineage>
</organism>
<dbReference type="OrthoDB" id="9800780at2"/>
<proteinExistence type="predicted"/>
<dbReference type="Gene3D" id="3.10.350.10">
    <property type="entry name" value="LysM domain"/>
    <property type="match status" value="1"/>
</dbReference>
<feature type="compositionally biased region" description="Polar residues" evidence="1">
    <location>
        <begin position="226"/>
        <end position="242"/>
    </location>
</feature>
<dbReference type="Proteomes" id="UP000002377">
    <property type="component" value="Chromosome"/>
</dbReference>
<sequence>MDIRIELSPKVKTFLQTPPKDKTIVQGGILIGNISVQDAYVTVYAEDFVAAKITHDFVEEVKFSANLWKDMYQQKSTDFPAKKIIGWYLFSTKETPSDKEKEIHRRFFADPNQVFLISTPQQSINAFRYENAGFFKCPVAEAFDNHLNTVNDLAYTIENKPIPQDRPGRIPLALKKILAFTAIFTICLLSVMYRDLTKPVREGNVVQDERPRITASNTDETRKADQSGSRKSSPVADNSSTLTHKKASEASSEKPGTTSSSTHEIPSESAVPPDSIAGKPFTPEGGATYVVQKGDSLWSISEKYYGTGFSFYKIMRENKIINPNTLHVGQVLIIPKE</sequence>
<name>D5XEK9_THEPJ</name>
<dbReference type="Pfam" id="PF01476">
    <property type="entry name" value="LysM"/>
    <property type="match status" value="1"/>
</dbReference>
<dbReference type="STRING" id="635013.TherJR_1216"/>
<feature type="region of interest" description="Disordered" evidence="1">
    <location>
        <begin position="204"/>
        <end position="284"/>
    </location>
</feature>